<name>A0ABU5XNK2_9MYCO</name>
<dbReference type="RefSeq" id="WP_225405551.1">
    <property type="nucleotide sequence ID" value="NZ_JAYJJR010000017.1"/>
</dbReference>
<feature type="compositionally biased region" description="Basic residues" evidence="1">
    <location>
        <begin position="199"/>
        <end position="212"/>
    </location>
</feature>
<accession>A0ABU5XNK2</accession>
<comment type="caution">
    <text evidence="2">The sequence shown here is derived from an EMBL/GenBank/DDBJ whole genome shotgun (WGS) entry which is preliminary data.</text>
</comment>
<dbReference type="Proteomes" id="UP001299596">
    <property type="component" value="Unassembled WGS sequence"/>
</dbReference>
<proteinExistence type="predicted"/>
<evidence type="ECO:0008006" key="4">
    <source>
        <dbReference type="Google" id="ProtNLM"/>
    </source>
</evidence>
<evidence type="ECO:0000313" key="3">
    <source>
        <dbReference type="Proteomes" id="UP001299596"/>
    </source>
</evidence>
<evidence type="ECO:0000256" key="1">
    <source>
        <dbReference type="SAM" id="MobiDB-lite"/>
    </source>
</evidence>
<keyword evidence="3" id="KW-1185">Reference proteome</keyword>
<gene>
    <name evidence="2" type="ORF">K6T79_21290</name>
</gene>
<reference evidence="2 3" key="1">
    <citation type="submission" date="2023-12" db="EMBL/GenBank/DDBJ databases">
        <title>Description of new species of Mycobacterium terrae complex isolated from sewage at the Sao Paulo Zoological Park Foundation in Brazil.</title>
        <authorList>
            <person name="Romagnoli C.L."/>
            <person name="Conceicao E.C."/>
            <person name="Machado E."/>
            <person name="Barreto L.B.P.F."/>
            <person name="Sharma A."/>
            <person name="Silva N.M."/>
            <person name="Marques L.E."/>
            <person name="Juliana M.A."/>
            <person name="Lourenco M.C.S."/>
            <person name="Digiampietri L.A."/>
            <person name="Suffys P.N."/>
            <person name="Viana-Niero C."/>
        </authorList>
    </citation>
    <scope>NUCLEOTIDE SEQUENCE [LARGE SCALE GENOMIC DNA]</scope>
    <source>
        <strain evidence="2 3">MYC098</strain>
    </source>
</reference>
<dbReference type="EMBL" id="JAYJJR010000017">
    <property type="protein sequence ID" value="MEB3023564.1"/>
    <property type="molecule type" value="Genomic_DNA"/>
</dbReference>
<sequence>MTTPVSGFGGGDYELLSLGSGQLSSVPFLGYRLRESHLDTADTEPYIRAPQRWIAVAGSTALIDVPTFDRYQPFAQLLDQDSTSELITSIHEALASFPCDGVNRDMLARSTLTALVRGRDFQALVWDYAVRICATGPTATALKLLFADFSPQSRANTVQGRPGLLKTALDVFYPEIRQRYIPKEAEYIATAHREQAGASHRRLAALAAKRKPAPATSPAPSPATDPAPGPDGSSDVK</sequence>
<feature type="compositionally biased region" description="Pro residues" evidence="1">
    <location>
        <begin position="215"/>
        <end position="229"/>
    </location>
</feature>
<evidence type="ECO:0000313" key="2">
    <source>
        <dbReference type="EMBL" id="MEB3023564.1"/>
    </source>
</evidence>
<feature type="region of interest" description="Disordered" evidence="1">
    <location>
        <begin position="198"/>
        <end position="237"/>
    </location>
</feature>
<organism evidence="2 3">
    <name type="scientific">[Mycobacterium] crassicus</name>
    <dbReference type="NCBI Taxonomy" id="2872309"/>
    <lineage>
        <taxon>Bacteria</taxon>
        <taxon>Bacillati</taxon>
        <taxon>Actinomycetota</taxon>
        <taxon>Actinomycetes</taxon>
        <taxon>Mycobacteriales</taxon>
        <taxon>Mycobacteriaceae</taxon>
        <taxon>Mycolicibacter</taxon>
    </lineage>
</organism>
<protein>
    <recommendedName>
        <fullName evidence="4">Cytochrome P450</fullName>
    </recommendedName>
</protein>